<keyword evidence="1" id="KW-1133">Transmembrane helix</keyword>
<keyword evidence="1" id="KW-0812">Transmembrane</keyword>
<name>A0A948T313_9FIRM</name>
<sequence length="230" mass="26142">MILYHALWDGVFLFGWNIPWFHTNAAFVWQQVICCTFILLSGFCLCFSRRPVRHGLIVFGWGGMLSLVTLLIIPENRVLFGVLTLLGSCMVLVGLTARWLKKLPSLPCAIVCFILFCFTRNSAAGSWGLGAFSLSLPASWYKSWISTYLGFPMPGFFSTDYFPLIPWLFLFCLGFFLHGICQQKPALLRIFQQFPEPVLPWIGQHSLVIYLLHQPVIYLSVWGISSLFAT</sequence>
<accession>A0A948T313</accession>
<evidence type="ECO:0000313" key="4">
    <source>
        <dbReference type="Proteomes" id="UP000713596"/>
    </source>
</evidence>
<proteinExistence type="predicted"/>
<reference evidence="3" key="1">
    <citation type="journal article" date="2021" name="PeerJ">
        <title>Extensive microbial diversity within the chicken gut microbiome revealed by metagenomics and culture.</title>
        <authorList>
            <person name="Gilroy R."/>
            <person name="Ravi A."/>
            <person name="Getino M."/>
            <person name="Pursley I."/>
            <person name="Horton D.L."/>
            <person name="Alikhan N.F."/>
            <person name="Baker D."/>
            <person name="Gharbi K."/>
            <person name="Hall N."/>
            <person name="Watson M."/>
            <person name="Adriaenssens E.M."/>
            <person name="Foster-Nyarko E."/>
            <person name="Jarju S."/>
            <person name="Secka A."/>
            <person name="Antonio M."/>
            <person name="Oren A."/>
            <person name="Chaudhuri R.R."/>
            <person name="La Ragione R."/>
            <person name="Hildebrand F."/>
            <person name="Pallen M.J."/>
        </authorList>
    </citation>
    <scope>NUCLEOTIDE SEQUENCE</scope>
    <source>
        <strain evidence="3">B5_2728</strain>
    </source>
</reference>
<reference evidence="3" key="2">
    <citation type="submission" date="2021-04" db="EMBL/GenBank/DDBJ databases">
        <authorList>
            <person name="Gilroy R."/>
        </authorList>
    </citation>
    <scope>NUCLEOTIDE SEQUENCE</scope>
    <source>
        <strain evidence="3">B5_2728</strain>
    </source>
</reference>
<gene>
    <name evidence="3" type="ORF">H9882_06105</name>
</gene>
<feature type="transmembrane region" description="Helical" evidence="1">
    <location>
        <begin position="27"/>
        <end position="48"/>
    </location>
</feature>
<dbReference type="Proteomes" id="UP000713596">
    <property type="component" value="Unassembled WGS sequence"/>
</dbReference>
<feature type="domain" description="Heparan-alpha-glucosaminide N-acetyltransferase catalytic" evidence="2">
    <location>
        <begin position="1"/>
        <end position="215"/>
    </location>
</feature>
<dbReference type="AlphaFoldDB" id="A0A948T313"/>
<evidence type="ECO:0000313" key="3">
    <source>
        <dbReference type="EMBL" id="MBU3806450.1"/>
    </source>
</evidence>
<keyword evidence="1" id="KW-0472">Membrane</keyword>
<feature type="transmembrane region" description="Helical" evidence="1">
    <location>
        <begin position="112"/>
        <end position="141"/>
    </location>
</feature>
<dbReference type="EMBL" id="JAHLFP010000050">
    <property type="protein sequence ID" value="MBU3806450.1"/>
    <property type="molecule type" value="Genomic_DNA"/>
</dbReference>
<feature type="transmembrane region" description="Helical" evidence="1">
    <location>
        <begin position="55"/>
        <end position="73"/>
    </location>
</feature>
<comment type="caution">
    <text evidence="3">The sequence shown here is derived from an EMBL/GenBank/DDBJ whole genome shotgun (WGS) entry which is preliminary data.</text>
</comment>
<dbReference type="Pfam" id="PF07786">
    <property type="entry name" value="HGSNAT_cat"/>
    <property type="match status" value="1"/>
</dbReference>
<feature type="transmembrane region" description="Helical" evidence="1">
    <location>
        <begin position="79"/>
        <end position="100"/>
    </location>
</feature>
<evidence type="ECO:0000256" key="1">
    <source>
        <dbReference type="SAM" id="Phobius"/>
    </source>
</evidence>
<protein>
    <submittedName>
        <fullName evidence="3">DUF1624 domain-containing protein</fullName>
    </submittedName>
</protein>
<evidence type="ECO:0000259" key="2">
    <source>
        <dbReference type="Pfam" id="PF07786"/>
    </source>
</evidence>
<dbReference type="InterPro" id="IPR012429">
    <property type="entry name" value="HGSNAT_cat"/>
</dbReference>
<feature type="transmembrane region" description="Helical" evidence="1">
    <location>
        <begin position="161"/>
        <end position="181"/>
    </location>
</feature>
<organism evidence="3 4">
    <name type="scientific">Candidatus Allofournierella pullistercoris</name>
    <dbReference type="NCBI Taxonomy" id="2838597"/>
    <lineage>
        <taxon>Bacteria</taxon>
        <taxon>Bacillati</taxon>
        <taxon>Bacillota</taxon>
        <taxon>Clostridia</taxon>
        <taxon>Eubacteriales</taxon>
        <taxon>Oscillospiraceae</taxon>
        <taxon>Allofournierella</taxon>
    </lineage>
</organism>